<dbReference type="EMBL" id="CP009245">
    <property type="protein sequence ID" value="APT85414.1"/>
    <property type="molecule type" value="Genomic_DNA"/>
</dbReference>
<accession>A0A1L7CHU4</accession>
<keyword evidence="2" id="KW-0472">Membrane</keyword>
<keyword evidence="2" id="KW-0812">Transmembrane</keyword>
<organism evidence="3 4">
    <name type="scientific">Corynebacterium aquilae DSM 44791</name>
    <dbReference type="NCBI Taxonomy" id="1431546"/>
    <lineage>
        <taxon>Bacteria</taxon>
        <taxon>Bacillati</taxon>
        <taxon>Actinomycetota</taxon>
        <taxon>Actinomycetes</taxon>
        <taxon>Mycobacteriales</taxon>
        <taxon>Corynebacteriaceae</taxon>
        <taxon>Corynebacterium</taxon>
    </lineage>
</organism>
<reference evidence="3 4" key="1">
    <citation type="submission" date="2014-08" db="EMBL/GenBank/DDBJ databases">
        <title>Complete genome sequence of Corynebacterium aquilae S-613T(T) (=DSM 44791(T)), isolated from the choana of a healthy golden eagle.</title>
        <authorList>
            <person name="Ruckert C."/>
            <person name="Albersmeier A."/>
            <person name="Winkler A."/>
            <person name="Kalinowski J."/>
        </authorList>
    </citation>
    <scope>NUCLEOTIDE SEQUENCE [LARGE SCALE GENOMIC DNA]</scope>
    <source>
        <strain evidence="3 4">S-613</strain>
    </source>
</reference>
<evidence type="ECO:0000313" key="3">
    <source>
        <dbReference type="EMBL" id="APT85414.1"/>
    </source>
</evidence>
<protein>
    <submittedName>
        <fullName evidence="3">Uncharacterized protein</fullName>
    </submittedName>
</protein>
<keyword evidence="2" id="KW-1133">Transmembrane helix</keyword>
<feature type="region of interest" description="Disordered" evidence="1">
    <location>
        <begin position="1"/>
        <end position="23"/>
    </location>
</feature>
<dbReference type="RefSeq" id="WP_075727446.1">
    <property type="nucleotide sequence ID" value="NZ_CP009245.1"/>
</dbReference>
<proteinExistence type="predicted"/>
<dbReference type="Proteomes" id="UP000185478">
    <property type="component" value="Chromosome"/>
</dbReference>
<evidence type="ECO:0000256" key="1">
    <source>
        <dbReference type="SAM" id="MobiDB-lite"/>
    </source>
</evidence>
<dbReference type="AlphaFoldDB" id="A0A1L7CHU4"/>
<evidence type="ECO:0000256" key="2">
    <source>
        <dbReference type="SAM" id="Phobius"/>
    </source>
</evidence>
<evidence type="ECO:0000313" key="4">
    <source>
        <dbReference type="Proteomes" id="UP000185478"/>
    </source>
</evidence>
<feature type="compositionally biased region" description="Polar residues" evidence="1">
    <location>
        <begin position="1"/>
        <end position="12"/>
    </location>
</feature>
<name>A0A1L7CHU4_9CORY</name>
<dbReference type="KEGG" id="caqu:CAQU_10535"/>
<sequence length="160" mass="16460">MSSNEQFPTNDRSPVPPAGHRSGALSRWSDIAKPLQVKLVALGGVLLLAGAAIGGAVGYHAAPLSGVSDSAGQKTAADIAAIPLAPDDYSDPQHVLSVRCPVTDDGGKFLGYVVGYAEESAPEKAHHFAQNYLSSFGSASATMGSCERLLDHPGMGAYPQ</sequence>
<keyword evidence="4" id="KW-1185">Reference proteome</keyword>
<feature type="transmembrane region" description="Helical" evidence="2">
    <location>
        <begin position="39"/>
        <end position="61"/>
    </location>
</feature>
<gene>
    <name evidence="3" type="ORF">CAQU_10535</name>
</gene>